<evidence type="ECO:0000313" key="8">
    <source>
        <dbReference type="EMBL" id="KAK1342695.1"/>
    </source>
</evidence>
<dbReference type="InterPro" id="IPR000152">
    <property type="entry name" value="EGF-type_Asp/Asn_hydroxyl_site"/>
</dbReference>
<gene>
    <name evidence="8" type="ORF">QTO34_015461</name>
</gene>
<evidence type="ECO:0000256" key="2">
    <source>
        <dbReference type="ARBA" id="ARBA00022729"/>
    </source>
</evidence>
<dbReference type="EMBL" id="JAULJE010000005">
    <property type="protein sequence ID" value="KAK1342695.1"/>
    <property type="molecule type" value="Genomic_DNA"/>
</dbReference>
<evidence type="ECO:0000256" key="4">
    <source>
        <dbReference type="ARBA" id="ARBA00023157"/>
    </source>
</evidence>
<dbReference type="PROSITE" id="PS50026">
    <property type="entry name" value="EGF_3"/>
    <property type="match status" value="1"/>
</dbReference>
<dbReference type="InterPro" id="IPR000742">
    <property type="entry name" value="EGF"/>
</dbReference>
<dbReference type="SUPFAM" id="SSF57196">
    <property type="entry name" value="EGF/Laminin"/>
    <property type="match status" value="1"/>
</dbReference>
<sequence length="185" mass="20009">MVSIPQPLPVPSRALQTPHVSVALPVAVIQDSNLHLERLKSTPGRLVMVQRLGVVEGYMEREWALMALGGEPFPRFIPDIDECEQPVEVICGKDAGCHNTKGSYYCTCKPGYRPGSGATKFSNARENTCQGKNDPASSISPSMRFESPEPFLQHTGCRALVPGLKGNNVPVPVALKQRGGVAFEP</sequence>
<dbReference type="InterPro" id="IPR049883">
    <property type="entry name" value="NOTCH1_EGF-like"/>
</dbReference>
<evidence type="ECO:0000256" key="6">
    <source>
        <dbReference type="PROSITE-ProRule" id="PRU00076"/>
    </source>
</evidence>
<keyword evidence="9" id="KW-1185">Reference proteome</keyword>
<dbReference type="GO" id="GO:0005509">
    <property type="term" value="F:calcium ion binding"/>
    <property type="evidence" value="ECO:0007669"/>
    <property type="project" value="InterPro"/>
</dbReference>
<feature type="domain" description="EGF-like" evidence="7">
    <location>
        <begin position="79"/>
        <end position="118"/>
    </location>
</feature>
<dbReference type="PROSITE" id="PS01187">
    <property type="entry name" value="EGF_CA"/>
    <property type="match status" value="1"/>
</dbReference>
<dbReference type="Gene3D" id="2.10.25.10">
    <property type="entry name" value="Laminin"/>
    <property type="match status" value="1"/>
</dbReference>
<keyword evidence="2" id="KW-0732">Signal</keyword>
<dbReference type="Proteomes" id="UP001177744">
    <property type="component" value="Unassembled WGS sequence"/>
</dbReference>
<dbReference type="SMART" id="SM00181">
    <property type="entry name" value="EGF"/>
    <property type="match status" value="1"/>
</dbReference>
<organism evidence="8 9">
    <name type="scientific">Cnephaeus nilssonii</name>
    <name type="common">Northern bat</name>
    <name type="synonym">Eptesicus nilssonii</name>
    <dbReference type="NCBI Taxonomy" id="3371016"/>
    <lineage>
        <taxon>Eukaryota</taxon>
        <taxon>Metazoa</taxon>
        <taxon>Chordata</taxon>
        <taxon>Craniata</taxon>
        <taxon>Vertebrata</taxon>
        <taxon>Euteleostomi</taxon>
        <taxon>Mammalia</taxon>
        <taxon>Eutheria</taxon>
        <taxon>Laurasiatheria</taxon>
        <taxon>Chiroptera</taxon>
        <taxon>Yangochiroptera</taxon>
        <taxon>Vespertilionidae</taxon>
        <taxon>Cnephaeus</taxon>
    </lineage>
</organism>
<comment type="caution">
    <text evidence="6">Lacks conserved residue(s) required for the propagation of feature annotation.</text>
</comment>
<dbReference type="PROSITE" id="PS00010">
    <property type="entry name" value="ASX_HYDROXYL"/>
    <property type="match status" value="1"/>
</dbReference>
<dbReference type="SMART" id="SM00179">
    <property type="entry name" value="EGF_CA"/>
    <property type="match status" value="1"/>
</dbReference>
<evidence type="ECO:0000256" key="5">
    <source>
        <dbReference type="ARBA" id="ARBA00023180"/>
    </source>
</evidence>
<keyword evidence="4" id="KW-1015">Disulfide bond</keyword>
<comment type="caution">
    <text evidence="8">The sequence shown here is derived from an EMBL/GenBank/DDBJ whole genome shotgun (WGS) entry which is preliminary data.</text>
</comment>
<evidence type="ECO:0000256" key="3">
    <source>
        <dbReference type="ARBA" id="ARBA00022737"/>
    </source>
</evidence>
<dbReference type="Pfam" id="PF07645">
    <property type="entry name" value="EGF_CA"/>
    <property type="match status" value="1"/>
</dbReference>
<name>A0AA40I546_CNENI</name>
<dbReference type="CDD" id="cd00054">
    <property type="entry name" value="EGF_CA"/>
    <property type="match status" value="1"/>
</dbReference>
<dbReference type="FunFam" id="2.10.25.10:FF:000017">
    <property type="entry name" value="latent-transforming growth factor beta-binding protein 4 isoform X1"/>
    <property type="match status" value="1"/>
</dbReference>
<dbReference type="AlphaFoldDB" id="A0AA40I546"/>
<dbReference type="InterPro" id="IPR001881">
    <property type="entry name" value="EGF-like_Ca-bd_dom"/>
</dbReference>
<accession>A0AA40I546</accession>
<evidence type="ECO:0000256" key="1">
    <source>
        <dbReference type="ARBA" id="ARBA00022536"/>
    </source>
</evidence>
<dbReference type="InterPro" id="IPR018097">
    <property type="entry name" value="EGF_Ca-bd_CS"/>
</dbReference>
<keyword evidence="3" id="KW-0677">Repeat</keyword>
<evidence type="ECO:0000259" key="7">
    <source>
        <dbReference type="PROSITE" id="PS50026"/>
    </source>
</evidence>
<reference evidence="8" key="1">
    <citation type="submission" date="2023-06" db="EMBL/GenBank/DDBJ databases">
        <title>Reference genome for the Northern bat (Eptesicus nilssonii), a most northern bat species.</title>
        <authorList>
            <person name="Laine V.N."/>
            <person name="Pulliainen A.T."/>
            <person name="Lilley T.M."/>
        </authorList>
    </citation>
    <scope>NUCLEOTIDE SEQUENCE</scope>
    <source>
        <strain evidence="8">BLF_Eptnil</strain>
        <tissue evidence="8">Kidney</tissue>
    </source>
</reference>
<protein>
    <recommendedName>
        <fullName evidence="7">EGF-like domain-containing protein</fullName>
    </recommendedName>
</protein>
<keyword evidence="5" id="KW-0325">Glycoprotein</keyword>
<keyword evidence="1 6" id="KW-0245">EGF-like domain</keyword>
<proteinExistence type="predicted"/>
<evidence type="ECO:0000313" key="9">
    <source>
        <dbReference type="Proteomes" id="UP001177744"/>
    </source>
</evidence>